<dbReference type="PANTHER" id="PTHR31533">
    <property type="entry name" value="GPI-ANCHORED PROTEIN LLG1-RELATED-RELATED"/>
    <property type="match status" value="1"/>
</dbReference>
<dbReference type="InterPro" id="IPR058888">
    <property type="entry name" value="LLG1-like"/>
</dbReference>
<evidence type="ECO:0000313" key="2">
    <source>
        <dbReference type="EMBL" id="MBX59032.1"/>
    </source>
</evidence>
<dbReference type="PANTHER" id="PTHR31533:SF31">
    <property type="entry name" value="GPI-ANCHORED PROTEIN LORELEI"/>
    <property type="match status" value="1"/>
</dbReference>
<organism evidence="2">
    <name type="scientific">Rhizophora mucronata</name>
    <name type="common">Asiatic mangrove</name>
    <dbReference type="NCBI Taxonomy" id="61149"/>
    <lineage>
        <taxon>Eukaryota</taxon>
        <taxon>Viridiplantae</taxon>
        <taxon>Streptophyta</taxon>
        <taxon>Embryophyta</taxon>
        <taxon>Tracheophyta</taxon>
        <taxon>Spermatophyta</taxon>
        <taxon>Magnoliopsida</taxon>
        <taxon>eudicotyledons</taxon>
        <taxon>Gunneridae</taxon>
        <taxon>Pentapetalae</taxon>
        <taxon>rosids</taxon>
        <taxon>fabids</taxon>
        <taxon>Malpighiales</taxon>
        <taxon>Rhizophoraceae</taxon>
        <taxon>Rhizophora</taxon>
    </lineage>
</organism>
<dbReference type="InterPro" id="IPR039307">
    <property type="entry name" value="LORELEI-like"/>
</dbReference>
<name>A0A2P2PW98_RHIMU</name>
<dbReference type="EMBL" id="GGEC01078548">
    <property type="protein sequence ID" value="MBX59032.1"/>
    <property type="molecule type" value="Transcribed_RNA"/>
</dbReference>
<feature type="domain" description="GPI-anchored protein LLG1-like" evidence="1">
    <location>
        <begin position="1"/>
        <end position="73"/>
    </location>
</feature>
<protein>
    <recommendedName>
        <fullName evidence="1">GPI-anchored protein LLG1-like domain-containing protein</fullName>
    </recommendedName>
</protein>
<proteinExistence type="predicted"/>
<evidence type="ECO:0000259" key="1">
    <source>
        <dbReference type="Pfam" id="PF26578"/>
    </source>
</evidence>
<dbReference type="AlphaFoldDB" id="A0A2P2PW98"/>
<sequence>MDYSIITKKCKGPTYPAEQCCTALKEFACPVRDAINDMESDCASTMFSYINLYGKYPPGLFANECKEDKNGLDCEQLEKRSSSGVDIATTPSSALMLATAILALFVQIF</sequence>
<dbReference type="Pfam" id="PF26578">
    <property type="entry name" value="LLG1"/>
    <property type="match status" value="1"/>
</dbReference>
<reference evidence="2" key="1">
    <citation type="submission" date="2018-02" db="EMBL/GenBank/DDBJ databases">
        <title>Rhizophora mucronata_Transcriptome.</title>
        <authorList>
            <person name="Meera S.P."/>
            <person name="Sreeshan A."/>
            <person name="Augustine A."/>
        </authorList>
    </citation>
    <scope>NUCLEOTIDE SEQUENCE</scope>
    <source>
        <tissue evidence="2">Leaf</tissue>
    </source>
</reference>
<accession>A0A2P2PW98</accession>